<proteinExistence type="inferred from homology"/>
<feature type="region of interest" description="Disordered" evidence="4">
    <location>
        <begin position="484"/>
        <end position="508"/>
    </location>
</feature>
<dbReference type="SMART" id="SM00182">
    <property type="entry name" value="CULLIN"/>
    <property type="match status" value="1"/>
</dbReference>
<name>A0A4P9Y8U1_9FUNG</name>
<dbReference type="Gene3D" id="1.20.1310.10">
    <property type="entry name" value="Cullin Repeats"/>
    <property type="match status" value="4"/>
</dbReference>
<feature type="compositionally biased region" description="Acidic residues" evidence="4">
    <location>
        <begin position="575"/>
        <end position="588"/>
    </location>
</feature>
<dbReference type="Pfam" id="PF00888">
    <property type="entry name" value="Cullin"/>
    <property type="match status" value="1"/>
</dbReference>
<protein>
    <recommendedName>
        <fullName evidence="5">Cullin family profile domain-containing protein</fullName>
    </recommendedName>
</protein>
<dbReference type="InterPro" id="IPR001373">
    <property type="entry name" value="Cullin_N"/>
</dbReference>
<dbReference type="EMBL" id="KZ987747">
    <property type="protein sequence ID" value="RKP15234.1"/>
    <property type="molecule type" value="Genomic_DNA"/>
</dbReference>
<feature type="region of interest" description="Disordered" evidence="4">
    <location>
        <begin position="788"/>
        <end position="807"/>
    </location>
</feature>
<feature type="compositionally biased region" description="Gly residues" evidence="4">
    <location>
        <begin position="795"/>
        <end position="804"/>
    </location>
</feature>
<evidence type="ECO:0000256" key="1">
    <source>
        <dbReference type="ARBA" id="ARBA00006019"/>
    </source>
</evidence>
<feature type="compositionally biased region" description="Basic and acidic residues" evidence="4">
    <location>
        <begin position="558"/>
        <end position="574"/>
    </location>
</feature>
<comment type="similarity">
    <text evidence="1 2 3">Belongs to the cullin family.</text>
</comment>
<gene>
    <name evidence="6" type="ORF">BJ684DRAFT_18424</name>
</gene>
<dbReference type="PANTHER" id="PTHR11932">
    <property type="entry name" value="CULLIN"/>
    <property type="match status" value="1"/>
</dbReference>
<dbReference type="Proteomes" id="UP000267251">
    <property type="component" value="Unassembled WGS sequence"/>
</dbReference>
<evidence type="ECO:0000256" key="3">
    <source>
        <dbReference type="RuleBase" id="RU003829"/>
    </source>
</evidence>
<dbReference type="InterPro" id="IPR045093">
    <property type="entry name" value="Cullin"/>
</dbReference>
<evidence type="ECO:0000256" key="2">
    <source>
        <dbReference type="PROSITE-ProRule" id="PRU00330"/>
    </source>
</evidence>
<dbReference type="InterPro" id="IPR016159">
    <property type="entry name" value="Cullin_repeat-like_dom_sf"/>
</dbReference>
<evidence type="ECO:0000256" key="4">
    <source>
        <dbReference type="SAM" id="MobiDB-lite"/>
    </source>
</evidence>
<keyword evidence="7" id="KW-1185">Reference proteome</keyword>
<dbReference type="InterPro" id="IPR036317">
    <property type="entry name" value="Cullin_homology_sf"/>
</dbReference>
<dbReference type="InterPro" id="IPR019559">
    <property type="entry name" value="Cullin_neddylation_domain"/>
</dbReference>
<feature type="region of interest" description="Disordered" evidence="4">
    <location>
        <begin position="553"/>
        <end position="588"/>
    </location>
</feature>
<accession>A0A4P9Y8U1</accession>
<evidence type="ECO:0000259" key="5">
    <source>
        <dbReference type="PROSITE" id="PS50069"/>
    </source>
</evidence>
<dbReference type="Pfam" id="PF10557">
    <property type="entry name" value="Cullin_Nedd8"/>
    <property type="match status" value="1"/>
</dbReference>
<sequence length="1132" mass="127222">MSLRPRHVQFAPTITELESGLLALYPRTWPQALSKDLSSSELQVNYISRSTKKENSEEKGQPKPVSAMRLYQLVYALCTAQPTPFASRTFHHLAEFLNSVAQGALKEITLKQDLVQAYADAWARYHRSTMYLSIICAYMDLIIVPPEEMEEMEDGEEGRMMEQHLGELADEGYDFEKHMTVQGMRALEEEEGPWSGRHPRQPVASLAYDIWVEVVVEPLTHPNKVDAQLTDRLLQILRAARGQTMEKGGDSTGVSQVGLVVKSFVALRSYRNDRYGLYQRIFERPYLEDLRIYYSAEAASLMTSYSIKVFMRQAHVRITQEIDQSSGACDLSTLPLVTRVLEKVWVGAYKDALIDTFQDLLTNEEFYDVPLIYGLLSRIPDTTHILMNRLEEHIVQKAKTLLAQIGPKEDIEYVDTLLDLHHEYTIYIDEFLYMDLGFVAALDRAFSTLLNAPAKAKGPGIRDGRGAPEVLARYCDALLRRSPRGRQLRSAPSSSSLRAGGLRQGGGTGLEEQLRSVVALFKYLEDKDIFQRVYGRLLARRLIHIGSGRSRGGVETSAKPRIEGKGKGVRREIGEGEAGEEGEDNEEREEGELAMISHLKVACGAEFTSKFQRMITDVMVSRELVGDFRYWCDSWDIHLNYQFDMTILTTGAWPLSQPSSTTFQFPSELGRGISHFERFYHERYSGRRLSWLWHFSRADVRLYYLKKRYDVHLSLHQLSILLQFADVDELAMMSLVVRTRLEEDELIRAVHALCEAKLLVHLPDKGPLGMMSLVQLNLSFQSKRSRIRVPPSTSMGGGQDGFGITGKETGGLKKAEDQLVQEDRRLHLQATIVRIMKTRRRLPATSLFIEVIEQTQAWFKPNPLDVKRASEQLMERSFLERDPCDKEVYLQTPAPSQTQDPIEPVDPTISTDPTPTEVVGPTLTAYPSQPASGSNTTSAFGNVHYKYSNQPSGTINLSPCTIGKGIVFKLALDGSIATVQNDKVRIGKKKGVAEAQWLVSSGKGVLEGTVAFQNNATKQYLRRVPIQTGGDPSPLLVTQYTVDAQGLSVDTNSIWTCERMRFIGDIDKSSTSYFTWLIGGGKGQFLGRPAHNATTLEPVYSLVQASPEIDDGNMVDGRIVFGDLIEVFDHNA</sequence>
<dbReference type="InterPro" id="IPR036388">
    <property type="entry name" value="WH-like_DNA-bd_sf"/>
</dbReference>
<feature type="compositionally biased region" description="Low complexity" evidence="4">
    <location>
        <begin position="488"/>
        <end position="501"/>
    </location>
</feature>
<dbReference type="InterPro" id="IPR059120">
    <property type="entry name" value="Cullin-like_AB"/>
</dbReference>
<reference evidence="7" key="1">
    <citation type="journal article" date="2018" name="Nat. Microbiol.">
        <title>Leveraging single-cell genomics to expand the fungal tree of life.</title>
        <authorList>
            <person name="Ahrendt S.R."/>
            <person name="Quandt C.A."/>
            <person name="Ciobanu D."/>
            <person name="Clum A."/>
            <person name="Salamov A."/>
            <person name="Andreopoulos B."/>
            <person name="Cheng J.F."/>
            <person name="Woyke T."/>
            <person name="Pelin A."/>
            <person name="Henrissat B."/>
            <person name="Reynolds N.K."/>
            <person name="Benny G.L."/>
            <person name="Smith M.E."/>
            <person name="James T.Y."/>
            <person name="Grigoriev I.V."/>
        </authorList>
    </citation>
    <scope>NUCLEOTIDE SEQUENCE [LARGE SCALE GENOMIC DNA]</scope>
</reference>
<dbReference type="Pfam" id="PF26557">
    <property type="entry name" value="Cullin_AB"/>
    <property type="match status" value="1"/>
</dbReference>
<dbReference type="InterPro" id="IPR016158">
    <property type="entry name" value="Cullin_homology"/>
</dbReference>
<dbReference type="GO" id="GO:0031625">
    <property type="term" value="F:ubiquitin protein ligase binding"/>
    <property type="evidence" value="ECO:0007669"/>
    <property type="project" value="InterPro"/>
</dbReference>
<dbReference type="PROSITE" id="PS50069">
    <property type="entry name" value="CULLIN_2"/>
    <property type="match status" value="1"/>
</dbReference>
<dbReference type="OrthoDB" id="27073at2759"/>
<dbReference type="GO" id="GO:0006511">
    <property type="term" value="P:ubiquitin-dependent protein catabolic process"/>
    <property type="evidence" value="ECO:0007669"/>
    <property type="project" value="InterPro"/>
</dbReference>
<feature type="domain" description="Cullin family profile" evidence="5">
    <location>
        <begin position="466"/>
        <end position="754"/>
    </location>
</feature>
<evidence type="ECO:0000313" key="7">
    <source>
        <dbReference type="Proteomes" id="UP000267251"/>
    </source>
</evidence>
<dbReference type="SUPFAM" id="SSF74788">
    <property type="entry name" value="Cullin repeat-like"/>
    <property type="match status" value="1"/>
</dbReference>
<dbReference type="AlphaFoldDB" id="A0A4P9Y8U1"/>
<organism evidence="6 7">
    <name type="scientific">Piptocephalis cylindrospora</name>
    <dbReference type="NCBI Taxonomy" id="1907219"/>
    <lineage>
        <taxon>Eukaryota</taxon>
        <taxon>Fungi</taxon>
        <taxon>Fungi incertae sedis</taxon>
        <taxon>Zoopagomycota</taxon>
        <taxon>Zoopagomycotina</taxon>
        <taxon>Zoopagomycetes</taxon>
        <taxon>Zoopagales</taxon>
        <taxon>Piptocephalidaceae</taxon>
        <taxon>Piptocephalis</taxon>
    </lineage>
</organism>
<dbReference type="Gene3D" id="3.30.230.130">
    <property type="entry name" value="Cullin, Chain C, Domain 2"/>
    <property type="match status" value="1"/>
</dbReference>
<dbReference type="SMART" id="SM00884">
    <property type="entry name" value="Cullin_Nedd8"/>
    <property type="match status" value="1"/>
</dbReference>
<dbReference type="SUPFAM" id="SSF46785">
    <property type="entry name" value="Winged helix' DNA-binding domain"/>
    <property type="match status" value="1"/>
</dbReference>
<evidence type="ECO:0000313" key="6">
    <source>
        <dbReference type="EMBL" id="RKP15234.1"/>
    </source>
</evidence>
<dbReference type="SUPFAM" id="SSF75632">
    <property type="entry name" value="Cullin homology domain"/>
    <property type="match status" value="1"/>
</dbReference>
<dbReference type="Gene3D" id="1.10.10.10">
    <property type="entry name" value="Winged helix-like DNA-binding domain superfamily/Winged helix DNA-binding domain"/>
    <property type="match status" value="1"/>
</dbReference>
<dbReference type="InterPro" id="IPR036390">
    <property type="entry name" value="WH_DNA-bd_sf"/>
</dbReference>